<comment type="caution">
    <text evidence="2">The sequence shown here is derived from an EMBL/GenBank/DDBJ whole genome shotgun (WGS) entry which is preliminary data.</text>
</comment>
<sequence length="42" mass="4491">MSVVPSAPPEVLDITPVNASALVARWKPPPARHQNGIILGYQ</sequence>
<gene>
    <name evidence="2" type="ORF">AFUS01_LOCUS28574</name>
</gene>
<dbReference type="OrthoDB" id="10253954at2759"/>
<feature type="non-terminal residue" evidence="2">
    <location>
        <position position="1"/>
    </location>
</feature>
<protein>
    <recommendedName>
        <fullName evidence="1">Fibronectin type-III domain-containing protein</fullName>
    </recommendedName>
</protein>
<dbReference type="Proteomes" id="UP000708208">
    <property type="component" value="Unassembled WGS sequence"/>
</dbReference>
<organism evidence="2 3">
    <name type="scientific">Allacma fusca</name>
    <dbReference type="NCBI Taxonomy" id="39272"/>
    <lineage>
        <taxon>Eukaryota</taxon>
        <taxon>Metazoa</taxon>
        <taxon>Ecdysozoa</taxon>
        <taxon>Arthropoda</taxon>
        <taxon>Hexapoda</taxon>
        <taxon>Collembola</taxon>
        <taxon>Symphypleona</taxon>
        <taxon>Sminthuridae</taxon>
        <taxon>Allacma</taxon>
    </lineage>
</organism>
<dbReference type="PROSITE" id="PS50853">
    <property type="entry name" value="FN3"/>
    <property type="match status" value="1"/>
</dbReference>
<reference evidence="2" key="1">
    <citation type="submission" date="2021-06" db="EMBL/GenBank/DDBJ databases">
        <authorList>
            <person name="Hodson N. C."/>
            <person name="Mongue J. A."/>
            <person name="Jaron S. K."/>
        </authorList>
    </citation>
    <scope>NUCLEOTIDE SEQUENCE</scope>
</reference>
<feature type="domain" description="Fibronectin type-III" evidence="1">
    <location>
        <begin position="8"/>
        <end position="42"/>
    </location>
</feature>
<keyword evidence="3" id="KW-1185">Reference proteome</keyword>
<dbReference type="AlphaFoldDB" id="A0A8J2KN18"/>
<dbReference type="InterPro" id="IPR003961">
    <property type="entry name" value="FN3_dom"/>
</dbReference>
<evidence type="ECO:0000313" key="2">
    <source>
        <dbReference type="EMBL" id="CAG7818040.1"/>
    </source>
</evidence>
<dbReference type="EMBL" id="CAJVCH010409879">
    <property type="protein sequence ID" value="CAG7818040.1"/>
    <property type="molecule type" value="Genomic_DNA"/>
</dbReference>
<proteinExistence type="predicted"/>
<evidence type="ECO:0000259" key="1">
    <source>
        <dbReference type="PROSITE" id="PS50853"/>
    </source>
</evidence>
<name>A0A8J2KN18_9HEXA</name>
<accession>A0A8J2KN18</accession>
<evidence type="ECO:0000313" key="3">
    <source>
        <dbReference type="Proteomes" id="UP000708208"/>
    </source>
</evidence>